<evidence type="ECO:0000313" key="1">
    <source>
        <dbReference type="EMBL" id="QKY73325.1"/>
    </source>
</evidence>
<sequence length="170" mass="17233">MAFQQNVNIEMGFGVPGDIHTDGPTRTESLVVNSEGAQLNLVGRAFTKDASKNVAKVGGAIESGRVFAGILVNSKAYALTGLSGNPLAPTLAVADNTQADFLTMGDVVVQVSTACKIGDLVAYDTTTGELSTVAVGGSASGGKALIPNATVYRFPVTSGSGGLTVIRLTN</sequence>
<organism evidence="1 2">
    <name type="scientific">Glaesserella parasuis</name>
    <name type="common">Haemophilus parasuis</name>
    <dbReference type="NCBI Taxonomy" id="738"/>
    <lineage>
        <taxon>Bacteria</taxon>
        <taxon>Pseudomonadati</taxon>
        <taxon>Pseudomonadota</taxon>
        <taxon>Gammaproteobacteria</taxon>
        <taxon>Pasteurellales</taxon>
        <taxon>Pasteurellaceae</taxon>
        <taxon>Glaesserella</taxon>
    </lineage>
</organism>
<proteinExistence type="predicted"/>
<name>A0A859IH42_GLAPU</name>
<protein>
    <submittedName>
        <fullName evidence="1">Uncharacterized protein</fullName>
    </submittedName>
</protein>
<reference evidence="1 2" key="1">
    <citation type="submission" date="2019-06" db="EMBL/GenBank/DDBJ databases">
        <title>Complete genome sequence of Haemophilus parasuis HPS412.</title>
        <authorList>
            <person name="Yang S."/>
            <person name="Huang C."/>
        </authorList>
    </citation>
    <scope>NUCLEOTIDE SEQUENCE [LARGE SCALE GENOMIC DNA]</scope>
    <source>
        <strain evidence="1 2">HPS412</strain>
    </source>
</reference>
<dbReference type="Pfam" id="PF22758">
    <property type="entry name" value="Phage_cement"/>
    <property type="match status" value="1"/>
</dbReference>
<dbReference type="Proteomes" id="UP000509790">
    <property type="component" value="Chromosome"/>
</dbReference>
<accession>A0A859IH42</accession>
<dbReference type="RefSeq" id="WP_176443799.1">
    <property type="nucleotide sequence ID" value="NZ_CP041334.1"/>
</dbReference>
<gene>
    <name evidence="1" type="ORF">FLK62_08805</name>
</gene>
<dbReference type="InterPro" id="IPR054438">
    <property type="entry name" value="Struct_cement_gp24/gp6"/>
</dbReference>
<dbReference type="AlphaFoldDB" id="A0A859IH42"/>
<dbReference type="EMBL" id="CP041334">
    <property type="protein sequence ID" value="QKY73325.1"/>
    <property type="molecule type" value="Genomic_DNA"/>
</dbReference>
<evidence type="ECO:0000313" key="2">
    <source>
        <dbReference type="Proteomes" id="UP000509790"/>
    </source>
</evidence>